<name>A0A1W6B9P4_9GAMM</name>
<dbReference type="PANTHER" id="PTHR38461">
    <property type="entry name" value="4-DEOXY-L-THREO-5-HEXOSULOSE-URONATE KETOL-ISOMERASE"/>
    <property type="match status" value="1"/>
</dbReference>
<feature type="binding site" evidence="11">
    <location>
        <position position="198"/>
    </location>
    <ligand>
        <name>Zn(2+)</name>
        <dbReference type="ChEBI" id="CHEBI:29105"/>
    </ligand>
</feature>
<comment type="pathway">
    <text evidence="2 11">Glycan metabolism; pectin degradation; 2-dehydro-3-deoxy-D-gluconate from pectin: step 4/5.</text>
</comment>
<dbReference type="KEGG" id="palh:B1H58_18340"/>
<proteinExistence type="inferred from homology"/>
<evidence type="ECO:0000313" key="12">
    <source>
        <dbReference type="EMBL" id="ARJ43812.1"/>
    </source>
</evidence>
<dbReference type="GO" id="GO:0008270">
    <property type="term" value="F:zinc ion binding"/>
    <property type="evidence" value="ECO:0007669"/>
    <property type="project" value="UniProtKB-UniRule"/>
</dbReference>
<dbReference type="InterPro" id="IPR027449">
    <property type="entry name" value="KduI_N"/>
</dbReference>
<dbReference type="OrthoDB" id="9770644at2"/>
<dbReference type="RefSeq" id="WP_085071859.1">
    <property type="nucleotide sequence ID" value="NZ_CP019706.1"/>
</dbReference>
<accession>A0A1W6B9P4</accession>
<keyword evidence="13" id="KW-1185">Reference proteome</keyword>
<dbReference type="SUPFAM" id="SSF51182">
    <property type="entry name" value="RmlC-like cupins"/>
    <property type="match status" value="1"/>
</dbReference>
<evidence type="ECO:0000256" key="2">
    <source>
        <dbReference type="ARBA" id="ARBA00005148"/>
    </source>
</evidence>
<keyword evidence="5 11" id="KW-0479">Metal-binding</keyword>
<dbReference type="AlphaFoldDB" id="A0A1W6B9P4"/>
<evidence type="ECO:0000256" key="4">
    <source>
        <dbReference type="ARBA" id="ARBA00012547"/>
    </source>
</evidence>
<evidence type="ECO:0000256" key="3">
    <source>
        <dbReference type="ARBA" id="ARBA00008086"/>
    </source>
</evidence>
<organism evidence="12 13">
    <name type="scientific">Pantoea alhagi</name>
    <dbReference type="NCBI Taxonomy" id="1891675"/>
    <lineage>
        <taxon>Bacteria</taxon>
        <taxon>Pseudomonadati</taxon>
        <taxon>Pseudomonadota</taxon>
        <taxon>Gammaproteobacteria</taxon>
        <taxon>Enterobacterales</taxon>
        <taxon>Erwiniaceae</taxon>
        <taxon>Pantoea</taxon>
    </lineage>
</organism>
<dbReference type="CDD" id="cd20491">
    <property type="entry name" value="cupin_KduI_C"/>
    <property type="match status" value="1"/>
</dbReference>
<evidence type="ECO:0000256" key="7">
    <source>
        <dbReference type="ARBA" id="ARBA00023235"/>
    </source>
</evidence>
<dbReference type="InterPro" id="IPR021120">
    <property type="entry name" value="KduI/IolB_isomerase"/>
</dbReference>
<dbReference type="Gene3D" id="2.60.120.10">
    <property type="entry name" value="Jelly Rolls"/>
    <property type="match status" value="1"/>
</dbReference>
<dbReference type="Gene3D" id="2.60.120.520">
    <property type="entry name" value="pectin degrading enzyme 5-keto 4- deoxyuronate isomerase, domain 1"/>
    <property type="match status" value="1"/>
</dbReference>
<dbReference type="InterPro" id="IPR007045">
    <property type="entry name" value="KduI"/>
</dbReference>
<dbReference type="GO" id="GO:0019698">
    <property type="term" value="P:D-galacturonate catabolic process"/>
    <property type="evidence" value="ECO:0007669"/>
    <property type="project" value="TreeGrafter"/>
</dbReference>
<dbReference type="GO" id="GO:0045490">
    <property type="term" value="P:pectin catabolic process"/>
    <property type="evidence" value="ECO:0007669"/>
    <property type="project" value="UniProtKB-UniRule"/>
</dbReference>
<dbReference type="Proteomes" id="UP000192900">
    <property type="component" value="Chromosome"/>
</dbReference>
<keyword evidence="7 11" id="KW-0413">Isomerase</keyword>
<dbReference type="EC" id="5.3.1.17" evidence="4 11"/>
<dbReference type="UniPathway" id="UPA00545">
    <property type="reaction ID" value="UER00826"/>
</dbReference>
<keyword evidence="6 11" id="KW-0862">Zinc</keyword>
<evidence type="ECO:0000256" key="11">
    <source>
        <dbReference type="HAMAP-Rule" id="MF_00687"/>
    </source>
</evidence>
<dbReference type="Pfam" id="PF04962">
    <property type="entry name" value="KduI"/>
    <property type="match status" value="1"/>
</dbReference>
<comment type="catalytic activity">
    <reaction evidence="1 11">
        <text>5-dehydro-4-deoxy-D-glucuronate = 3-deoxy-D-glycero-2,5-hexodiulosonate</text>
        <dbReference type="Rhea" id="RHEA:23896"/>
        <dbReference type="ChEBI" id="CHEBI:17117"/>
        <dbReference type="ChEBI" id="CHEBI:29071"/>
        <dbReference type="EC" id="5.3.1.17"/>
    </reaction>
</comment>
<sequence length="278" mass="31403">MQVRQSIHSDHARQLDTAGLRREFLIENIFTADNYTMTYSHIDRIIVGGVMPVRESVTIGSEVGKQLGVSYFLERRELGVINIGGPGLIEVDGKAWEIGNQQALYVGMGAQSVVFKSVDASQPAKFYYNSAPAHMRYPDKKITLEEASSATLGDPATSNRRTINKFIVPDVLPTCQLTMGLTKLEEGSLWNTMPCHTHERRMEVYFYFDMDEETAVFHMMGQPQETRHLLVHNEQAVISPSWSIHAGVGTKRYTFIWGMVGENQVFDDMDHVKVSELR</sequence>
<reference evidence="12 13" key="1">
    <citation type="submission" date="2017-02" db="EMBL/GenBank/DDBJ databases">
        <title>Complete genome sequence of the drought resistance-promoting endophyte Pantoea alhagi LTYR-11Z.</title>
        <authorList>
            <person name="Zhang L."/>
        </authorList>
    </citation>
    <scope>NUCLEOTIDE SEQUENCE [LARGE SCALE GENOMIC DNA]</scope>
    <source>
        <strain evidence="12 13">LTYR-11Z</strain>
    </source>
</reference>
<evidence type="ECO:0000256" key="5">
    <source>
        <dbReference type="ARBA" id="ARBA00022723"/>
    </source>
</evidence>
<feature type="binding site" evidence="11">
    <location>
        <position position="196"/>
    </location>
    <ligand>
        <name>Zn(2+)</name>
        <dbReference type="ChEBI" id="CHEBI:29105"/>
    </ligand>
</feature>
<dbReference type="HAMAP" id="MF_00687">
    <property type="entry name" value="KduI"/>
    <property type="match status" value="1"/>
</dbReference>
<dbReference type="InterPro" id="IPR011051">
    <property type="entry name" value="RmlC_Cupin_sf"/>
</dbReference>
<evidence type="ECO:0000256" key="6">
    <source>
        <dbReference type="ARBA" id="ARBA00022833"/>
    </source>
</evidence>
<dbReference type="GO" id="GO:0008697">
    <property type="term" value="F:4-deoxy-L-threo-5-hexosulose-uronate ketol-isomerase activity"/>
    <property type="evidence" value="ECO:0007669"/>
    <property type="project" value="UniProtKB-UniRule"/>
</dbReference>
<dbReference type="PANTHER" id="PTHR38461:SF1">
    <property type="entry name" value="4-DEOXY-L-THREO-5-HEXOSULOSE-URONATE KETOL-ISOMERASE"/>
    <property type="match status" value="1"/>
</dbReference>
<dbReference type="GO" id="GO:0042840">
    <property type="term" value="P:D-glucuronate catabolic process"/>
    <property type="evidence" value="ECO:0007669"/>
    <property type="project" value="TreeGrafter"/>
</dbReference>
<dbReference type="FunFam" id="2.60.120.10:FF:000018">
    <property type="entry name" value="4-deoxy-L-threo-5-hexosulose-uronate ketol-isomerase"/>
    <property type="match status" value="1"/>
</dbReference>
<evidence type="ECO:0000313" key="13">
    <source>
        <dbReference type="Proteomes" id="UP000192900"/>
    </source>
</evidence>
<comment type="function">
    <text evidence="11">Catalyzes the isomerization of 5-dehydro-4-deoxy-D-glucuronate to 3-deoxy-D-glycero-2,5-hexodiulosonate.</text>
</comment>
<comment type="similarity">
    <text evidence="3 11">Belongs to the KduI family.</text>
</comment>
<feature type="binding site" evidence="11">
    <location>
        <position position="203"/>
    </location>
    <ligand>
        <name>Zn(2+)</name>
        <dbReference type="ChEBI" id="CHEBI:29105"/>
    </ligand>
</feature>
<dbReference type="InterPro" id="IPR014710">
    <property type="entry name" value="RmlC-like_jellyroll"/>
</dbReference>
<feature type="binding site" evidence="11">
    <location>
        <position position="245"/>
    </location>
    <ligand>
        <name>Zn(2+)</name>
        <dbReference type="ChEBI" id="CHEBI:29105"/>
    </ligand>
</feature>
<dbReference type="FunFam" id="2.60.120.520:FF:000001">
    <property type="entry name" value="4-deoxy-L-threo-5-hexosulose-uronate ketol-isomerase"/>
    <property type="match status" value="1"/>
</dbReference>
<dbReference type="NCBIfam" id="NF002091">
    <property type="entry name" value="PRK00924.1"/>
    <property type="match status" value="1"/>
</dbReference>
<evidence type="ECO:0000256" key="8">
    <source>
        <dbReference type="ARBA" id="ARBA00072092"/>
    </source>
</evidence>
<dbReference type="STRING" id="1891675.B1H58_18340"/>
<evidence type="ECO:0000256" key="9">
    <source>
        <dbReference type="ARBA" id="ARBA00075757"/>
    </source>
</evidence>
<evidence type="ECO:0000256" key="10">
    <source>
        <dbReference type="ARBA" id="ARBA00079634"/>
    </source>
</evidence>
<comment type="cofactor">
    <cofactor evidence="11">
        <name>Zn(2+)</name>
        <dbReference type="ChEBI" id="CHEBI:29105"/>
    </cofactor>
    <text evidence="11">Binds 1 zinc ion per subunit.</text>
</comment>
<dbReference type="EMBL" id="CP019706">
    <property type="protein sequence ID" value="ARJ43812.1"/>
    <property type="molecule type" value="Genomic_DNA"/>
</dbReference>
<evidence type="ECO:0000256" key="1">
    <source>
        <dbReference type="ARBA" id="ARBA00000552"/>
    </source>
</evidence>
<protein>
    <recommendedName>
        <fullName evidence="8 11">4-deoxy-L-threo-5-hexosulose-uronate ketol-isomerase</fullName>
        <ecNumber evidence="4 11">5.3.1.17</ecNumber>
    </recommendedName>
    <alternativeName>
        <fullName evidence="10 11">5-keto-4-deoxyuronate isomerase</fullName>
    </alternativeName>
    <alternativeName>
        <fullName evidence="9 11">DKI isomerase</fullName>
    </alternativeName>
</protein>
<gene>
    <name evidence="11" type="primary">kduI</name>
    <name evidence="12" type="ORF">B1H58_18340</name>
</gene>
<dbReference type="CDD" id="cd20294">
    <property type="entry name" value="cupin_KduI_N"/>
    <property type="match status" value="1"/>
</dbReference>
<dbReference type="PIRSF" id="PIRSF006625">
    <property type="entry name" value="KduI"/>
    <property type="match status" value="1"/>
</dbReference>